<comment type="caution">
    <text evidence="1">The sequence shown here is derived from an EMBL/GenBank/DDBJ whole genome shotgun (WGS) entry which is preliminary data.</text>
</comment>
<keyword evidence="2" id="KW-1185">Reference proteome</keyword>
<proteinExistence type="predicted"/>
<reference evidence="1 2" key="1">
    <citation type="submission" date="2016-03" db="EMBL/GenBank/DDBJ databases">
        <title>Spore heat resistance.</title>
        <authorList>
            <person name="Boekhorst J."/>
            <person name="Berendsen E.M."/>
            <person name="Wells-Bennik M.H."/>
            <person name="Kuipers O.P."/>
        </authorList>
    </citation>
    <scope>NUCLEOTIDE SEQUENCE [LARGE SCALE GENOMIC DNA]</scope>
    <source>
        <strain evidence="1 2">AF16</strain>
    </source>
</reference>
<sequence length="62" mass="7577">MYRIFFSKDFLAKKKQIKKKRSHLLAKDENGQKRRFHSQTQPSSSIVYILRFANKRYGYDMF</sequence>
<evidence type="ECO:0000313" key="1">
    <source>
        <dbReference type="EMBL" id="OAO79765.1"/>
    </source>
</evidence>
<protein>
    <submittedName>
        <fullName evidence="1">Uncharacterized protein</fullName>
    </submittedName>
</protein>
<dbReference type="EMBL" id="LUCQ01000081">
    <property type="protein sequence ID" value="OAO79765.1"/>
    <property type="molecule type" value="Genomic_DNA"/>
</dbReference>
<dbReference type="AlphaFoldDB" id="A0A178TEC1"/>
<gene>
    <name evidence="1" type="ORF">TAF16_1377</name>
</gene>
<accession>A0A178TEC1</accession>
<evidence type="ECO:0000313" key="2">
    <source>
        <dbReference type="Proteomes" id="UP000078336"/>
    </source>
</evidence>
<name>A0A178TEC1_9BACL</name>
<dbReference type="Proteomes" id="UP000078336">
    <property type="component" value="Unassembled WGS sequence"/>
</dbReference>
<organism evidence="1 2">
    <name type="scientific">Anoxybacillus flavithermus</name>
    <dbReference type="NCBI Taxonomy" id="33934"/>
    <lineage>
        <taxon>Bacteria</taxon>
        <taxon>Bacillati</taxon>
        <taxon>Bacillota</taxon>
        <taxon>Bacilli</taxon>
        <taxon>Bacillales</taxon>
        <taxon>Anoxybacillaceae</taxon>
        <taxon>Anoxybacillus</taxon>
    </lineage>
</organism>